<dbReference type="SUPFAM" id="SSF53098">
    <property type="entry name" value="Ribonuclease H-like"/>
    <property type="match status" value="1"/>
</dbReference>
<dbReference type="PANTHER" id="PTHR47515:SF2">
    <property type="entry name" value="INTEGRASE CORE DOMAIN PROTEIN"/>
    <property type="match status" value="1"/>
</dbReference>
<proteinExistence type="predicted"/>
<dbReference type="InterPro" id="IPR036397">
    <property type="entry name" value="RNaseH_sf"/>
</dbReference>
<name>A0ABV2LVA8_9FLAO</name>
<dbReference type="InterPro" id="IPR001584">
    <property type="entry name" value="Integrase_cat-core"/>
</dbReference>
<protein>
    <submittedName>
        <fullName evidence="2">Transposase</fullName>
    </submittedName>
</protein>
<keyword evidence="3" id="KW-1185">Reference proteome</keyword>
<accession>A0ABV2LVA8</accession>
<dbReference type="Gene3D" id="3.30.420.10">
    <property type="entry name" value="Ribonuclease H-like superfamily/Ribonuclease H"/>
    <property type="match status" value="1"/>
</dbReference>
<dbReference type="PANTHER" id="PTHR47515">
    <property type="entry name" value="LOW CALCIUM RESPONSE LOCUS PROTEIN T"/>
    <property type="match status" value="1"/>
</dbReference>
<comment type="caution">
    <text evidence="2">The sequence shown here is derived from an EMBL/GenBank/DDBJ whole genome shotgun (WGS) entry which is preliminary data.</text>
</comment>
<organism evidence="2 3">
    <name type="scientific">Moheibacter stercoris</name>
    <dbReference type="NCBI Taxonomy" id="1628251"/>
    <lineage>
        <taxon>Bacteria</taxon>
        <taxon>Pseudomonadati</taxon>
        <taxon>Bacteroidota</taxon>
        <taxon>Flavobacteriia</taxon>
        <taxon>Flavobacteriales</taxon>
        <taxon>Weeksellaceae</taxon>
        <taxon>Moheibacter</taxon>
    </lineage>
</organism>
<evidence type="ECO:0000313" key="2">
    <source>
        <dbReference type="EMBL" id="MET3732494.1"/>
    </source>
</evidence>
<sequence>MNISRSSFSYQSIKDDSFLYEKLMELSEHHPKEGFWKSYFRIRNQGEKVNHKRLHRIYKQAGLPMRRKGKKRKIERVKQPLIIPEAFTKGWSMDFMSDALENGRKIRTFNIIDDYNREVLHIEVDYSIKSSRVTWILRRLVNRYGKPESIQMDNGPEFIAKLIQTWSEVNDISFTYIQPGKPTQNSLIERFNKSYREGV</sequence>
<dbReference type="InterPro" id="IPR012337">
    <property type="entry name" value="RNaseH-like_sf"/>
</dbReference>
<dbReference type="Proteomes" id="UP001549146">
    <property type="component" value="Unassembled WGS sequence"/>
</dbReference>
<feature type="domain" description="Integrase catalytic" evidence="1">
    <location>
        <begin position="76"/>
        <end position="199"/>
    </location>
</feature>
<evidence type="ECO:0000313" key="3">
    <source>
        <dbReference type="Proteomes" id="UP001549146"/>
    </source>
</evidence>
<dbReference type="EMBL" id="JBEPMO010000013">
    <property type="protein sequence ID" value="MET3732494.1"/>
    <property type="molecule type" value="Genomic_DNA"/>
</dbReference>
<evidence type="ECO:0000259" key="1">
    <source>
        <dbReference type="PROSITE" id="PS50994"/>
    </source>
</evidence>
<dbReference type="PROSITE" id="PS50994">
    <property type="entry name" value="INTEGRASE"/>
    <property type="match status" value="1"/>
</dbReference>
<gene>
    <name evidence="2" type="ORF">ABID46_002083</name>
</gene>
<dbReference type="Pfam" id="PF00665">
    <property type="entry name" value="rve"/>
    <property type="match status" value="1"/>
</dbReference>
<dbReference type="RefSeq" id="WP_354509758.1">
    <property type="nucleotide sequence ID" value="NZ_JBEPMO010000013.1"/>
</dbReference>
<reference evidence="2 3" key="1">
    <citation type="submission" date="2024-06" db="EMBL/GenBank/DDBJ databases">
        <title>Genomic Encyclopedia of Type Strains, Phase IV (KMG-IV): sequencing the most valuable type-strain genomes for metagenomic binning, comparative biology and taxonomic classification.</title>
        <authorList>
            <person name="Goeker M."/>
        </authorList>
    </citation>
    <scope>NUCLEOTIDE SEQUENCE [LARGE SCALE GENOMIC DNA]</scope>
    <source>
        <strain evidence="2 3">DSM 29388</strain>
    </source>
</reference>